<dbReference type="PANTHER" id="PTHR11626">
    <property type="entry name" value="FARNESYL-DIPHOSPHATE FARNESYLTRANSFERASE"/>
    <property type="match status" value="1"/>
</dbReference>
<evidence type="ECO:0000313" key="2">
    <source>
        <dbReference type="EMBL" id="SVC15558.1"/>
    </source>
</evidence>
<dbReference type="Pfam" id="PF00494">
    <property type="entry name" value="SQS_PSY"/>
    <property type="match status" value="1"/>
</dbReference>
<dbReference type="PROSITE" id="PS01044">
    <property type="entry name" value="SQUALEN_PHYTOEN_SYN_1"/>
    <property type="match status" value="1"/>
</dbReference>
<dbReference type="SUPFAM" id="SSF48576">
    <property type="entry name" value="Terpenoid synthases"/>
    <property type="match status" value="1"/>
</dbReference>
<evidence type="ECO:0008006" key="3">
    <source>
        <dbReference type="Google" id="ProtNLM"/>
    </source>
</evidence>
<gene>
    <name evidence="2" type="ORF">METZ01_LOCUS268412</name>
</gene>
<name>A0A382JUK6_9ZZZZ</name>
<dbReference type="InterPro" id="IPR002060">
    <property type="entry name" value="Squ/phyt_synthse"/>
</dbReference>
<proteinExistence type="predicted"/>
<evidence type="ECO:0000256" key="1">
    <source>
        <dbReference type="ARBA" id="ARBA00022679"/>
    </source>
</evidence>
<sequence>MDDWNYCVSTLPKVSRTFALNISVLKGDLHKSILVAYLFCRTIDTVEDASKLETSIKIKLLLNFASILKNTKNRSSTLDQWTKHASVVDGSPTDIDLLQNIRRIFNIFDSLQETHQQQIISSVCTMAQGMAYFQKKFDVEKITLLEDAKELEEYCYFVAGAVGEMLCNLFINEIPNLPESNNKIMRKNAVSFGLGLQITNISKDIVVDRGRGWSYVPRTYIEANGLTPDEFHSGKSSEKDLKVLKKLLNKTVGHLNDALNFTLAIPRSYARIRLFCIWPLWMAMETVAELH</sequence>
<dbReference type="InterPro" id="IPR019845">
    <property type="entry name" value="Squalene/phytoene_synthase_CS"/>
</dbReference>
<feature type="non-terminal residue" evidence="2">
    <location>
        <position position="291"/>
    </location>
</feature>
<accession>A0A382JUK6</accession>
<protein>
    <recommendedName>
        <fullName evidence="3">Squalene synthase</fullName>
    </recommendedName>
</protein>
<dbReference type="PANTHER" id="PTHR11626:SF2">
    <property type="entry name" value="SQUALENE SYNTHASE"/>
    <property type="match status" value="1"/>
</dbReference>
<dbReference type="InterPro" id="IPR044844">
    <property type="entry name" value="Trans_IPPS_euk-type"/>
</dbReference>
<organism evidence="2">
    <name type="scientific">marine metagenome</name>
    <dbReference type="NCBI Taxonomy" id="408172"/>
    <lineage>
        <taxon>unclassified sequences</taxon>
        <taxon>metagenomes</taxon>
        <taxon>ecological metagenomes</taxon>
    </lineage>
</organism>
<dbReference type="GO" id="GO:0051996">
    <property type="term" value="F:squalene synthase [NAD(P)H] activity"/>
    <property type="evidence" value="ECO:0007669"/>
    <property type="project" value="InterPro"/>
</dbReference>
<dbReference type="AlphaFoldDB" id="A0A382JUK6"/>
<keyword evidence="1" id="KW-0808">Transferase</keyword>
<reference evidence="2" key="1">
    <citation type="submission" date="2018-05" db="EMBL/GenBank/DDBJ databases">
        <authorList>
            <person name="Lanie J.A."/>
            <person name="Ng W.-L."/>
            <person name="Kazmierczak K.M."/>
            <person name="Andrzejewski T.M."/>
            <person name="Davidsen T.M."/>
            <person name="Wayne K.J."/>
            <person name="Tettelin H."/>
            <person name="Glass J.I."/>
            <person name="Rusch D."/>
            <person name="Podicherti R."/>
            <person name="Tsui H.-C.T."/>
            <person name="Winkler M.E."/>
        </authorList>
    </citation>
    <scope>NUCLEOTIDE SEQUENCE</scope>
</reference>
<dbReference type="SFLD" id="SFLDG01018">
    <property type="entry name" value="Squalene/Phytoene_Synthase_Lik"/>
    <property type="match status" value="1"/>
</dbReference>
<dbReference type="SFLD" id="SFLDS00005">
    <property type="entry name" value="Isoprenoid_Synthase_Type_I"/>
    <property type="match status" value="1"/>
</dbReference>
<dbReference type="Gene3D" id="1.10.600.10">
    <property type="entry name" value="Farnesyl Diphosphate Synthase"/>
    <property type="match status" value="1"/>
</dbReference>
<dbReference type="InterPro" id="IPR008949">
    <property type="entry name" value="Isoprenoid_synthase_dom_sf"/>
</dbReference>
<dbReference type="EMBL" id="UINC01076413">
    <property type="protein sequence ID" value="SVC15558.1"/>
    <property type="molecule type" value="Genomic_DNA"/>
</dbReference>
<dbReference type="GO" id="GO:0045338">
    <property type="term" value="P:farnesyl diphosphate metabolic process"/>
    <property type="evidence" value="ECO:0007669"/>
    <property type="project" value="InterPro"/>
</dbReference>